<accession>A0A9D9E4V0</accession>
<evidence type="ECO:0000313" key="2">
    <source>
        <dbReference type="Proteomes" id="UP000823636"/>
    </source>
</evidence>
<evidence type="ECO:0000313" key="1">
    <source>
        <dbReference type="EMBL" id="MBO8438403.1"/>
    </source>
</evidence>
<dbReference type="Proteomes" id="UP000823636">
    <property type="component" value="Unassembled WGS sequence"/>
</dbReference>
<gene>
    <name evidence="1" type="ORF">IAC54_05830</name>
</gene>
<organism evidence="1 2">
    <name type="scientific">Candidatus Caccoplasma merdipullorum</name>
    <dbReference type="NCBI Taxonomy" id="2840718"/>
    <lineage>
        <taxon>Bacteria</taxon>
        <taxon>Pseudomonadati</taxon>
        <taxon>Bacteroidota</taxon>
        <taxon>Bacteroidia</taxon>
        <taxon>Bacteroidales</taxon>
        <taxon>Bacteroidaceae</taxon>
        <taxon>Bacteroidaceae incertae sedis</taxon>
        <taxon>Candidatus Caccoplasma</taxon>
    </lineage>
</organism>
<reference evidence="1" key="1">
    <citation type="submission" date="2020-10" db="EMBL/GenBank/DDBJ databases">
        <authorList>
            <person name="Gilroy R."/>
        </authorList>
    </citation>
    <scope>NUCLEOTIDE SEQUENCE</scope>
    <source>
        <strain evidence="1">G3-4614</strain>
    </source>
</reference>
<name>A0A9D9E4V0_9BACT</name>
<sequence length="176" mass="19949">MNGNRNPFTGSNGEKSQLFELNLSTDSVNIEAEKDETLFYSATDLPAFKDGIMLGSMLYSESFAIDVIKLPDCDSAYLILAEFNNRDGKGNTYWRLADSLKVHFPDGAVIGWPGYVMKGEVPEPETMVLLPEDRDWVNTEIYYDIISAWKFDREKKRIYGVEKDSLICMNETFGAD</sequence>
<protein>
    <submittedName>
        <fullName evidence="1">Uncharacterized protein</fullName>
    </submittedName>
</protein>
<dbReference type="AlphaFoldDB" id="A0A9D9E4V0"/>
<comment type="caution">
    <text evidence="1">The sequence shown here is derived from an EMBL/GenBank/DDBJ whole genome shotgun (WGS) entry which is preliminary data.</text>
</comment>
<proteinExistence type="predicted"/>
<reference evidence="1" key="2">
    <citation type="journal article" date="2021" name="PeerJ">
        <title>Extensive microbial diversity within the chicken gut microbiome revealed by metagenomics and culture.</title>
        <authorList>
            <person name="Gilroy R."/>
            <person name="Ravi A."/>
            <person name="Getino M."/>
            <person name="Pursley I."/>
            <person name="Horton D.L."/>
            <person name="Alikhan N.F."/>
            <person name="Baker D."/>
            <person name="Gharbi K."/>
            <person name="Hall N."/>
            <person name="Watson M."/>
            <person name="Adriaenssens E.M."/>
            <person name="Foster-Nyarko E."/>
            <person name="Jarju S."/>
            <person name="Secka A."/>
            <person name="Antonio M."/>
            <person name="Oren A."/>
            <person name="Chaudhuri R.R."/>
            <person name="La Ragione R."/>
            <person name="Hildebrand F."/>
            <person name="Pallen M.J."/>
        </authorList>
    </citation>
    <scope>NUCLEOTIDE SEQUENCE</scope>
    <source>
        <strain evidence="1">G3-4614</strain>
    </source>
</reference>
<dbReference type="EMBL" id="JADIMW010000064">
    <property type="protein sequence ID" value="MBO8438403.1"/>
    <property type="molecule type" value="Genomic_DNA"/>
</dbReference>